<dbReference type="PRINTS" id="PR00454">
    <property type="entry name" value="ETSDOMAIN"/>
</dbReference>
<keyword evidence="3" id="KW-0539">Nucleus</keyword>
<comment type="similarity">
    <text evidence="1 3">Belongs to the ETS family.</text>
</comment>
<dbReference type="GO" id="GO:0030154">
    <property type="term" value="P:cell differentiation"/>
    <property type="evidence" value="ECO:0007669"/>
    <property type="project" value="TreeGrafter"/>
</dbReference>
<dbReference type="SMART" id="SM00413">
    <property type="entry name" value="ETS"/>
    <property type="match status" value="1"/>
</dbReference>
<dbReference type="SUPFAM" id="SSF46785">
    <property type="entry name" value="Winged helix' DNA-binding domain"/>
    <property type="match status" value="1"/>
</dbReference>
<dbReference type="SMART" id="SM00251">
    <property type="entry name" value="SAM_PNT"/>
    <property type="match status" value="1"/>
</dbReference>
<evidence type="ECO:0000313" key="7">
    <source>
        <dbReference type="Proteomes" id="UP000095285"/>
    </source>
</evidence>
<name>A0A1I7VDB7_LOALO</name>
<dbReference type="PANTHER" id="PTHR11849:SF182">
    <property type="entry name" value="SAM POINTED DOMAIN-CONTAINING ETS TRANSCRIPTION FACTOR"/>
    <property type="match status" value="1"/>
</dbReference>
<evidence type="ECO:0000256" key="4">
    <source>
        <dbReference type="SAM" id="MobiDB-lite"/>
    </source>
</evidence>
<feature type="region of interest" description="Disordered" evidence="4">
    <location>
        <begin position="328"/>
        <end position="369"/>
    </location>
</feature>
<dbReference type="PANTHER" id="PTHR11849">
    <property type="entry name" value="ETS"/>
    <property type="match status" value="1"/>
</dbReference>
<dbReference type="eggNOG" id="KOG3805">
    <property type="taxonomic scope" value="Eukaryota"/>
</dbReference>
<dbReference type="AlphaFoldDB" id="A0A1I7VDB7"/>
<dbReference type="PROSITE" id="PS00346">
    <property type="entry name" value="ETS_DOMAIN_2"/>
    <property type="match status" value="1"/>
</dbReference>
<comment type="subcellular location">
    <subcellularLocation>
        <location evidence="3">Nucleus</location>
    </subcellularLocation>
</comment>
<dbReference type="GO" id="GO:0005634">
    <property type="term" value="C:nucleus"/>
    <property type="evidence" value="ECO:0007669"/>
    <property type="project" value="UniProtKB-SubCell"/>
</dbReference>
<reference evidence="8" key="2">
    <citation type="submission" date="2016-11" db="UniProtKB">
        <authorList>
            <consortium name="WormBaseParasite"/>
        </authorList>
    </citation>
    <scope>IDENTIFICATION</scope>
</reference>
<evidence type="ECO:0000259" key="5">
    <source>
        <dbReference type="PROSITE" id="PS50061"/>
    </source>
</evidence>
<dbReference type="Proteomes" id="UP000095285">
    <property type="component" value="Unassembled WGS sequence"/>
</dbReference>
<proteinExistence type="inferred from homology"/>
<sequence>MDTLNTTVIGAHATLSLSSYHRWNALNPSLISENDDDNNEACGPVKIEHTFESDDQAYFSNNSAGTTSAQQLQRRQPSTSTTTVIPTIPLASCATAAASLSSAFSKRLVSSNRNHQQLHQQQEQQQHDAIMTAAEAQLTSESGSSKQTLEVLLTNERQFHRGLTSNSISISLIKAERNSQPGENSNCYSTATQPSATAPTGATTAELSGNRRDDEISVSASSVTNNANDAAQMDIYRDLILRHLIQDINTTCTKLGLPTDPQAWSAEHSARWMSEMCVQFQLPPPRQLYMNGRTLLSMTQDDFMVRAPEGGDTLHAQLQLWKTAYDSYSQQNNSNNNNNNNNNSNNNNNNNNNDNNGNSQGTSQVTENCNRSSQYWVNPSPLALNVTEQGELLTSAQDYLNNFNPSNTDTAIGMNCYPNNTYQNVSQEGTLLANVAVPQQYYTSAQASGIGILPSPSDSEISSNGSSMNDVNIIDGAIIDARQTGTPQFPRHSGTVHLWHFIRELLDHPKQYSSCVRWVDRQEGTFKIESSHHLARFWGQRKNRAQMNYDKLSRSLRQYYKKGIIQKPEKKQRLVYKFLPPYNL</sequence>
<feature type="compositionally biased region" description="Polar residues" evidence="4">
    <location>
        <begin position="58"/>
        <end position="76"/>
    </location>
</feature>
<dbReference type="STRING" id="7209.A0A1I7VDB7"/>
<dbReference type="GO" id="GO:0000981">
    <property type="term" value="F:DNA-binding transcription factor activity, RNA polymerase II-specific"/>
    <property type="evidence" value="ECO:0007669"/>
    <property type="project" value="TreeGrafter"/>
</dbReference>
<organism evidence="7 8">
    <name type="scientific">Loa loa</name>
    <name type="common">Eye worm</name>
    <name type="synonym">Filaria loa</name>
    <dbReference type="NCBI Taxonomy" id="7209"/>
    <lineage>
        <taxon>Eukaryota</taxon>
        <taxon>Metazoa</taxon>
        <taxon>Ecdysozoa</taxon>
        <taxon>Nematoda</taxon>
        <taxon>Chromadorea</taxon>
        <taxon>Rhabditida</taxon>
        <taxon>Spirurina</taxon>
        <taxon>Spiruromorpha</taxon>
        <taxon>Filarioidea</taxon>
        <taxon>Onchocercidae</taxon>
        <taxon>Loa</taxon>
    </lineage>
</organism>
<evidence type="ECO:0000256" key="1">
    <source>
        <dbReference type="ARBA" id="ARBA00005562"/>
    </source>
</evidence>
<dbReference type="Gene3D" id="1.10.150.50">
    <property type="entry name" value="Transcription Factor, Ets-1"/>
    <property type="match status" value="1"/>
</dbReference>
<evidence type="ECO:0000256" key="2">
    <source>
        <dbReference type="ARBA" id="ARBA00023125"/>
    </source>
</evidence>
<evidence type="ECO:0000256" key="3">
    <source>
        <dbReference type="RuleBase" id="RU004019"/>
    </source>
</evidence>
<feature type="region of interest" description="Disordered" evidence="4">
    <location>
        <begin position="57"/>
        <end position="83"/>
    </location>
</feature>
<feature type="domain" description="PNT" evidence="6">
    <location>
        <begin position="243"/>
        <end position="325"/>
    </location>
</feature>
<dbReference type="SUPFAM" id="SSF47769">
    <property type="entry name" value="SAM/Pointed domain"/>
    <property type="match status" value="1"/>
</dbReference>
<dbReference type="Pfam" id="PF02198">
    <property type="entry name" value="SAM_PNT"/>
    <property type="match status" value="1"/>
</dbReference>
<dbReference type="InterPro" id="IPR036390">
    <property type="entry name" value="WH_DNA-bd_sf"/>
</dbReference>
<accession>A0A1I7VDB7</accession>
<dbReference type="WBParaSite" id="EN70_1297">
    <property type="protein sequence ID" value="EN70_1297"/>
    <property type="gene ID" value="EN70_1297"/>
</dbReference>
<dbReference type="Gene3D" id="1.10.10.10">
    <property type="entry name" value="Winged helix-like DNA-binding domain superfamily/Winged helix DNA-binding domain"/>
    <property type="match status" value="1"/>
</dbReference>
<dbReference type="PROSITE" id="PS51433">
    <property type="entry name" value="PNT"/>
    <property type="match status" value="1"/>
</dbReference>
<dbReference type="InterPro" id="IPR013761">
    <property type="entry name" value="SAM/pointed_sf"/>
</dbReference>
<protein>
    <submittedName>
        <fullName evidence="8">DNA-binding protein D-ETS-4</fullName>
    </submittedName>
</protein>
<dbReference type="FunFam" id="1.10.10.10:FF:000996">
    <property type="entry name" value="Predicted protein"/>
    <property type="match status" value="1"/>
</dbReference>
<dbReference type="InterPro" id="IPR003118">
    <property type="entry name" value="Pointed_dom"/>
</dbReference>
<dbReference type="GO" id="GO:0043565">
    <property type="term" value="F:sequence-specific DNA binding"/>
    <property type="evidence" value="ECO:0007669"/>
    <property type="project" value="InterPro"/>
</dbReference>
<evidence type="ECO:0000313" key="8">
    <source>
        <dbReference type="WBParaSite" id="EN70_1297"/>
    </source>
</evidence>
<feature type="compositionally biased region" description="Polar residues" evidence="4">
    <location>
        <begin position="360"/>
        <end position="369"/>
    </location>
</feature>
<feature type="compositionally biased region" description="Low complexity" evidence="4">
    <location>
        <begin position="189"/>
        <end position="205"/>
    </location>
</feature>
<feature type="region of interest" description="Disordered" evidence="4">
    <location>
        <begin position="179"/>
        <end position="221"/>
    </location>
</feature>
<dbReference type="CDD" id="cd08532">
    <property type="entry name" value="SAM_PNT-PDEF-like"/>
    <property type="match status" value="1"/>
</dbReference>
<keyword evidence="7" id="KW-1185">Reference proteome</keyword>
<feature type="compositionally biased region" description="Polar residues" evidence="4">
    <location>
        <begin position="179"/>
        <end position="188"/>
    </location>
</feature>
<dbReference type="Pfam" id="PF00178">
    <property type="entry name" value="Ets"/>
    <property type="match status" value="1"/>
</dbReference>
<reference evidence="7" key="1">
    <citation type="submission" date="2012-04" db="EMBL/GenBank/DDBJ databases">
        <title>The Genome Sequence of Loa loa.</title>
        <authorList>
            <consortium name="The Broad Institute Genome Sequencing Platform"/>
            <consortium name="Broad Institute Genome Sequencing Center for Infectious Disease"/>
            <person name="Nutman T.B."/>
            <person name="Fink D.L."/>
            <person name="Russ C."/>
            <person name="Young S."/>
            <person name="Zeng Q."/>
            <person name="Gargeya S."/>
            <person name="Alvarado L."/>
            <person name="Berlin A."/>
            <person name="Chapman S.B."/>
            <person name="Chen Z."/>
            <person name="Freedman E."/>
            <person name="Gellesch M."/>
            <person name="Goldberg J."/>
            <person name="Griggs A."/>
            <person name="Gujja S."/>
            <person name="Heilman E.R."/>
            <person name="Heiman D."/>
            <person name="Howarth C."/>
            <person name="Mehta T."/>
            <person name="Neiman D."/>
            <person name="Pearson M."/>
            <person name="Roberts A."/>
            <person name="Saif S."/>
            <person name="Shea T."/>
            <person name="Shenoy N."/>
            <person name="Sisk P."/>
            <person name="Stolte C."/>
            <person name="Sykes S."/>
            <person name="White J."/>
            <person name="Yandava C."/>
            <person name="Haas B."/>
            <person name="Henn M.R."/>
            <person name="Nusbaum C."/>
            <person name="Birren B."/>
        </authorList>
    </citation>
    <scope>NUCLEOTIDE SEQUENCE [LARGE SCALE GENOMIC DNA]</scope>
</reference>
<feature type="domain" description="ETS" evidence="5">
    <location>
        <begin position="496"/>
        <end position="579"/>
    </location>
</feature>
<evidence type="ECO:0000259" key="6">
    <source>
        <dbReference type="PROSITE" id="PS51433"/>
    </source>
</evidence>
<dbReference type="InterPro" id="IPR046328">
    <property type="entry name" value="ETS_fam"/>
</dbReference>
<feature type="compositionally biased region" description="Low complexity" evidence="4">
    <location>
        <begin position="332"/>
        <end position="359"/>
    </location>
</feature>
<dbReference type="InterPro" id="IPR036388">
    <property type="entry name" value="WH-like_DNA-bd_sf"/>
</dbReference>
<dbReference type="PROSITE" id="PS50061">
    <property type="entry name" value="ETS_DOMAIN_3"/>
    <property type="match status" value="1"/>
</dbReference>
<dbReference type="InterPro" id="IPR000418">
    <property type="entry name" value="Ets_dom"/>
</dbReference>
<keyword evidence="2 3" id="KW-0238">DNA-binding</keyword>